<dbReference type="OrthoDB" id="1903945at2759"/>
<sequence>MKTTVLLVACFILFSLLLKIQGIRLEPGLKKPDQQQRVVDHEEKKERLIEVEETGVEEHILCKDGHCSGRSTRKLITKTPSTTTTSKNVKSEGTKVDPKMNHQPTDHAHGHGGNEENFSVKSSSSPKSEHGEATTGQYPDIIDIAGMDYSPARRKPPIHN</sequence>
<comment type="caution">
    <text evidence="3">The sequence shown here is derived from an EMBL/GenBank/DDBJ whole genome shotgun (WGS) entry which is preliminary data.</text>
</comment>
<feature type="signal peptide" evidence="2">
    <location>
        <begin position="1"/>
        <end position="22"/>
    </location>
</feature>
<protein>
    <submittedName>
        <fullName evidence="3">Uncharacterized protein</fullName>
    </submittedName>
</protein>
<dbReference type="PANTHER" id="PTHR33743:SF19">
    <property type="entry name" value="PROTEIN GOLVEN 6"/>
    <property type="match status" value="1"/>
</dbReference>
<organism evidence="3 4">
    <name type="scientific">Thalictrum thalictroides</name>
    <name type="common">Rue-anemone</name>
    <name type="synonym">Anemone thalictroides</name>
    <dbReference type="NCBI Taxonomy" id="46969"/>
    <lineage>
        <taxon>Eukaryota</taxon>
        <taxon>Viridiplantae</taxon>
        <taxon>Streptophyta</taxon>
        <taxon>Embryophyta</taxon>
        <taxon>Tracheophyta</taxon>
        <taxon>Spermatophyta</taxon>
        <taxon>Magnoliopsida</taxon>
        <taxon>Ranunculales</taxon>
        <taxon>Ranunculaceae</taxon>
        <taxon>Thalictroideae</taxon>
        <taxon>Thalictrum</taxon>
    </lineage>
</organism>
<dbReference type="PANTHER" id="PTHR33743">
    <property type="entry name" value="PROTEIN GOLVEN 6-RELATED"/>
    <property type="match status" value="1"/>
</dbReference>
<evidence type="ECO:0000313" key="4">
    <source>
        <dbReference type="Proteomes" id="UP000554482"/>
    </source>
</evidence>
<accession>A0A7J6WWC2</accession>
<feature type="chain" id="PRO_5029725749" evidence="2">
    <location>
        <begin position="23"/>
        <end position="160"/>
    </location>
</feature>
<dbReference type="EMBL" id="JABWDY010010052">
    <property type="protein sequence ID" value="KAF5200968.1"/>
    <property type="molecule type" value="Genomic_DNA"/>
</dbReference>
<name>A0A7J6WWC2_THATH</name>
<keyword evidence="2" id="KW-0732">Signal</keyword>
<dbReference type="Proteomes" id="UP000554482">
    <property type="component" value="Unassembled WGS sequence"/>
</dbReference>
<evidence type="ECO:0000256" key="2">
    <source>
        <dbReference type="SAM" id="SignalP"/>
    </source>
</evidence>
<dbReference type="AlphaFoldDB" id="A0A7J6WWC2"/>
<dbReference type="InterPro" id="IPR049306">
    <property type="entry name" value="GLV1-2"/>
</dbReference>
<feature type="region of interest" description="Disordered" evidence="1">
    <location>
        <begin position="71"/>
        <end position="160"/>
    </location>
</feature>
<evidence type="ECO:0000313" key="3">
    <source>
        <dbReference type="EMBL" id="KAF5200968.1"/>
    </source>
</evidence>
<dbReference type="Pfam" id="PF21529">
    <property type="entry name" value="GLV1-2"/>
    <property type="match status" value="1"/>
</dbReference>
<proteinExistence type="predicted"/>
<feature type="compositionally biased region" description="Basic and acidic residues" evidence="1">
    <location>
        <begin position="89"/>
        <end position="114"/>
    </location>
</feature>
<keyword evidence="4" id="KW-1185">Reference proteome</keyword>
<feature type="compositionally biased region" description="Low complexity" evidence="1">
    <location>
        <begin position="77"/>
        <end position="88"/>
    </location>
</feature>
<reference evidence="3 4" key="1">
    <citation type="submission" date="2020-06" db="EMBL/GenBank/DDBJ databases">
        <title>Transcriptomic and genomic resources for Thalictrum thalictroides and T. hernandezii: Facilitating candidate gene discovery in an emerging model plant lineage.</title>
        <authorList>
            <person name="Arias T."/>
            <person name="Riano-Pachon D.M."/>
            <person name="Di Stilio V.S."/>
        </authorList>
    </citation>
    <scope>NUCLEOTIDE SEQUENCE [LARGE SCALE GENOMIC DNA]</scope>
    <source>
        <strain evidence="4">cv. WT478/WT964</strain>
        <tissue evidence="3">Leaves</tissue>
    </source>
</reference>
<gene>
    <name evidence="3" type="ORF">FRX31_009442</name>
</gene>
<evidence type="ECO:0000256" key="1">
    <source>
        <dbReference type="SAM" id="MobiDB-lite"/>
    </source>
</evidence>